<dbReference type="SUPFAM" id="SSF48576">
    <property type="entry name" value="Terpenoid synthases"/>
    <property type="match status" value="1"/>
</dbReference>
<keyword evidence="3" id="KW-1185">Reference proteome</keyword>
<dbReference type="InterPro" id="IPR044843">
    <property type="entry name" value="Trans_IPPS_bact-type"/>
</dbReference>
<sequence>MTALQPSPRTPELQRAYDECRAIAKREARNFYYAFLVLPKHKSDAMCAIYAFMRKADDLSDDESMSIADRRFAMAAWTDALRRARTEPTGDPIFLAVNDTQQRFGIPDSLLDQLVEGTTMDLRERMQGVVDMHVAGKDLQVYESFDGLYHYCYLVASVVGLVCIRIFGYTDPRAEQLAEKTGVAFQLTNILRDVKEDAERGRVYLPLDDMQDTGSSVDDILLATTSAAPSSQTMELIEREIARAQEYYRASDELIPLLDADAREAMRVLAAIYHRLLDRIEADPTAVFRERVSVPTAQKLAMLGRGLLSAFFVRGRA</sequence>
<proteinExistence type="predicted"/>
<dbReference type="PROSITE" id="PS01044">
    <property type="entry name" value="SQUALEN_PHYTOEN_SYN_1"/>
    <property type="match status" value="1"/>
</dbReference>
<dbReference type="SFLD" id="SFLDS00005">
    <property type="entry name" value="Isoprenoid_Synthase_Type_I"/>
    <property type="match status" value="1"/>
</dbReference>
<evidence type="ECO:0000313" key="3">
    <source>
        <dbReference type="Proteomes" id="UP000236728"/>
    </source>
</evidence>
<dbReference type="PANTHER" id="PTHR31480">
    <property type="entry name" value="BIFUNCTIONAL LYCOPENE CYCLASE/PHYTOENE SYNTHASE"/>
    <property type="match status" value="1"/>
</dbReference>
<dbReference type="SFLD" id="SFLDG01212">
    <property type="entry name" value="Phytoene_synthase_like"/>
    <property type="match status" value="1"/>
</dbReference>
<dbReference type="InterPro" id="IPR019845">
    <property type="entry name" value="Squalene/phytoene_synthase_CS"/>
</dbReference>
<name>A0A1H5TNH9_9BACT</name>
<dbReference type="SFLD" id="SFLDG01018">
    <property type="entry name" value="Squalene/Phytoene_Synthase_Lik"/>
    <property type="match status" value="1"/>
</dbReference>
<accession>A0A1H5TNH9</accession>
<gene>
    <name evidence="2" type="ORF">SAMN05421819_0680</name>
</gene>
<dbReference type="EMBL" id="FNVA01000001">
    <property type="protein sequence ID" value="SEF64330.1"/>
    <property type="molecule type" value="Genomic_DNA"/>
</dbReference>
<dbReference type="Proteomes" id="UP000236728">
    <property type="component" value="Unassembled WGS sequence"/>
</dbReference>
<evidence type="ECO:0000256" key="1">
    <source>
        <dbReference type="ARBA" id="ARBA00022679"/>
    </source>
</evidence>
<reference evidence="2 3" key="1">
    <citation type="submission" date="2016-10" db="EMBL/GenBank/DDBJ databases">
        <authorList>
            <person name="de Groot N.N."/>
        </authorList>
    </citation>
    <scope>NUCLEOTIDE SEQUENCE [LARGE SCALE GENOMIC DNA]</scope>
    <source>
        <strain evidence="2 3">DSM 22489</strain>
    </source>
</reference>
<dbReference type="GO" id="GO:0004311">
    <property type="term" value="F:geranylgeranyl diphosphate synthase activity"/>
    <property type="evidence" value="ECO:0007669"/>
    <property type="project" value="InterPro"/>
</dbReference>
<dbReference type="GO" id="GO:0016117">
    <property type="term" value="P:carotenoid biosynthetic process"/>
    <property type="evidence" value="ECO:0007669"/>
    <property type="project" value="UniProtKB-ARBA"/>
</dbReference>
<dbReference type="InterPro" id="IPR002060">
    <property type="entry name" value="Squ/phyt_synthse"/>
</dbReference>
<dbReference type="CDD" id="cd00683">
    <property type="entry name" value="Trans_IPPS_HH"/>
    <property type="match status" value="1"/>
</dbReference>
<dbReference type="OrthoDB" id="9787280at2"/>
<organism evidence="2 3">
    <name type="scientific">Bryocella elongata</name>
    <dbReference type="NCBI Taxonomy" id="863522"/>
    <lineage>
        <taxon>Bacteria</taxon>
        <taxon>Pseudomonadati</taxon>
        <taxon>Acidobacteriota</taxon>
        <taxon>Terriglobia</taxon>
        <taxon>Terriglobales</taxon>
        <taxon>Acidobacteriaceae</taxon>
        <taxon>Bryocella</taxon>
    </lineage>
</organism>
<evidence type="ECO:0000313" key="2">
    <source>
        <dbReference type="EMBL" id="SEF64330.1"/>
    </source>
</evidence>
<dbReference type="InterPro" id="IPR008949">
    <property type="entry name" value="Isoprenoid_synthase_dom_sf"/>
</dbReference>
<dbReference type="Gene3D" id="1.10.600.10">
    <property type="entry name" value="Farnesyl Diphosphate Synthase"/>
    <property type="match status" value="1"/>
</dbReference>
<dbReference type="Pfam" id="PF00494">
    <property type="entry name" value="SQS_PSY"/>
    <property type="match status" value="1"/>
</dbReference>
<dbReference type="RefSeq" id="WP_103931578.1">
    <property type="nucleotide sequence ID" value="NZ_FNVA01000001.1"/>
</dbReference>
<dbReference type="InterPro" id="IPR033904">
    <property type="entry name" value="Trans_IPPS_HH"/>
</dbReference>
<protein>
    <submittedName>
        <fullName evidence="2">Phytoene synthase</fullName>
    </submittedName>
</protein>
<dbReference type="GO" id="GO:0051996">
    <property type="term" value="F:squalene synthase [NAD(P)H] activity"/>
    <property type="evidence" value="ECO:0007669"/>
    <property type="project" value="InterPro"/>
</dbReference>
<dbReference type="AlphaFoldDB" id="A0A1H5TNH9"/>
<keyword evidence="1" id="KW-0808">Transferase</keyword>